<proteinExistence type="predicted"/>
<reference evidence="1 2" key="1">
    <citation type="submission" date="2020-09" db="EMBL/GenBank/DDBJ databases">
        <title>Brevundimonas sp. LVF1 isolated from an oligotrophic pond in Goettingen, Germany.</title>
        <authorList>
            <person name="Friedrich I."/>
            <person name="Klassen A."/>
            <person name="Neubauer H."/>
            <person name="Schneider D."/>
            <person name="Hertel R."/>
            <person name="Daniel R."/>
        </authorList>
    </citation>
    <scope>NUCLEOTIDE SEQUENCE [LARGE SCALE GENOMIC DNA]</scope>
    <source>
        <strain evidence="1 2">LVF1</strain>
    </source>
</reference>
<keyword evidence="2" id="KW-1185">Reference proteome</keyword>
<dbReference type="RefSeq" id="WP_207822422.1">
    <property type="nucleotide sequence ID" value="NZ_CP062006.1"/>
</dbReference>
<gene>
    <name evidence="1" type="ORF">IFE19_11475</name>
</gene>
<evidence type="ECO:0000313" key="2">
    <source>
        <dbReference type="Proteomes" id="UP000663942"/>
    </source>
</evidence>
<evidence type="ECO:0000313" key="1">
    <source>
        <dbReference type="EMBL" id="QTC86759.1"/>
    </source>
</evidence>
<protein>
    <submittedName>
        <fullName evidence="1">Uncharacterized protein</fullName>
    </submittedName>
</protein>
<dbReference type="EMBL" id="CP062006">
    <property type="protein sequence ID" value="QTC86759.1"/>
    <property type="molecule type" value="Genomic_DNA"/>
</dbReference>
<name>A0ABX7SHH1_9CAUL</name>
<sequence length="75" mass="8139">MIYAGPASQFPIYDGEQVTAAGRVSVVVPDGARRIAMEHLFQRSSAPAEIHVWLMSQDGADRDAAERIAQSVDPK</sequence>
<organism evidence="1 2">
    <name type="scientific">Brevundimonas pondensis</name>
    <dbReference type="NCBI Taxonomy" id="2774189"/>
    <lineage>
        <taxon>Bacteria</taxon>
        <taxon>Pseudomonadati</taxon>
        <taxon>Pseudomonadota</taxon>
        <taxon>Alphaproteobacteria</taxon>
        <taxon>Caulobacterales</taxon>
        <taxon>Caulobacteraceae</taxon>
        <taxon>Brevundimonas</taxon>
    </lineage>
</organism>
<accession>A0ABX7SHH1</accession>
<dbReference type="Proteomes" id="UP000663942">
    <property type="component" value="Chromosome"/>
</dbReference>